<protein>
    <recommendedName>
        <fullName evidence="7">Halogenase</fullName>
    </recommendedName>
</protein>
<dbReference type="SUPFAM" id="SSF51905">
    <property type="entry name" value="FAD/NAD(P)-binding domain"/>
    <property type="match status" value="1"/>
</dbReference>
<proteinExistence type="inferred from homology"/>
<dbReference type="AlphaFoldDB" id="A0AAW0CQF0"/>
<name>A0AAW0CQF0_9AGAR</name>
<dbReference type="GO" id="GO:0004497">
    <property type="term" value="F:monooxygenase activity"/>
    <property type="evidence" value="ECO:0007669"/>
    <property type="project" value="UniProtKB-KW"/>
</dbReference>
<dbReference type="EMBL" id="JAWWNJ010000016">
    <property type="protein sequence ID" value="KAK7039954.1"/>
    <property type="molecule type" value="Genomic_DNA"/>
</dbReference>
<comment type="caution">
    <text evidence="5">The sequence shown here is derived from an EMBL/GenBank/DDBJ whole genome shotgun (WGS) entry which is preliminary data.</text>
</comment>
<dbReference type="InterPro" id="IPR050816">
    <property type="entry name" value="Flavin-dep_Halogenase_NPB"/>
</dbReference>
<evidence type="ECO:0000256" key="3">
    <source>
        <dbReference type="ARBA" id="ARBA00023033"/>
    </source>
</evidence>
<dbReference type="Gene3D" id="3.50.50.60">
    <property type="entry name" value="FAD/NAD(P)-binding domain"/>
    <property type="match status" value="1"/>
</dbReference>
<dbReference type="Proteomes" id="UP001362999">
    <property type="component" value="Unassembled WGS sequence"/>
</dbReference>
<keyword evidence="2" id="KW-0560">Oxidoreductase</keyword>
<dbReference type="InterPro" id="IPR006905">
    <property type="entry name" value="Flavin_halogenase"/>
</dbReference>
<evidence type="ECO:0000256" key="1">
    <source>
        <dbReference type="ARBA" id="ARBA00005706"/>
    </source>
</evidence>
<accession>A0AAW0CQF0</accession>
<dbReference type="PANTHER" id="PTHR43747:SF5">
    <property type="entry name" value="FAD-BINDING DOMAIN-CONTAINING PROTEIN"/>
    <property type="match status" value="1"/>
</dbReference>
<dbReference type="InterPro" id="IPR036188">
    <property type="entry name" value="FAD/NAD-bd_sf"/>
</dbReference>
<evidence type="ECO:0000313" key="6">
    <source>
        <dbReference type="Proteomes" id="UP001362999"/>
    </source>
</evidence>
<keyword evidence="6" id="KW-1185">Reference proteome</keyword>
<sequence>MPVPTIPISTDILIIGGGPAGSYAASTLARGSFSSIPYRRKYAPFLPPFPAFHWGRGEGHSARLHSQAAVKLNQYKREGYTDFVSTDPNKAAWNVVRSEFDEILLRHSAESGACVCEGVQVTAIAFSADESHRPVSAEWKSLLGNKGQIQFNWLIDASGRTGMMSTKYLKNRKFNQALKNVAFWGYWTGAGSYGCGTKRENAPWFEALTDETGWAWFIPLHDGTVSVGVVLKDESSRLKRSKLAGTDINKTHYLSQLNLAPGVLHLLGSAKLATEIKTAADYSYSAAAYAGPNYRIAGDAGAFIDPFFSSGVHLAFSNALSAASSIAASIRGHCTEAEAIKFHDSKTGTSYTRFMLVVLSIHRQITQQNAPVLSDVNEDNFDRAFDFLKPIIQGSADADNNITEGMLQRTMDFCEHALGPTTPEMHAAVANRLEDPTLLADKGPIMPPNEVEAIAGQDEETKHVLWRVNARKAVEGIYDWQSDLESSAVNGLGVVLERGRLGLQRV</sequence>
<comment type="similarity">
    <text evidence="1">Belongs to the flavin-dependent halogenase family.</text>
</comment>
<evidence type="ECO:0000256" key="4">
    <source>
        <dbReference type="ARBA" id="ARBA00049364"/>
    </source>
</evidence>
<organism evidence="5 6">
    <name type="scientific">Favolaschia claudopus</name>
    <dbReference type="NCBI Taxonomy" id="2862362"/>
    <lineage>
        <taxon>Eukaryota</taxon>
        <taxon>Fungi</taxon>
        <taxon>Dikarya</taxon>
        <taxon>Basidiomycota</taxon>
        <taxon>Agaricomycotina</taxon>
        <taxon>Agaricomycetes</taxon>
        <taxon>Agaricomycetidae</taxon>
        <taxon>Agaricales</taxon>
        <taxon>Marasmiineae</taxon>
        <taxon>Mycenaceae</taxon>
        <taxon>Favolaschia</taxon>
    </lineage>
</organism>
<keyword evidence="3" id="KW-0503">Monooxygenase</keyword>
<comment type="catalytic activity">
    <reaction evidence="4">
        <text>melleolide F + FADH2 + chloride + O2 = 6'-chloromelleolide F + FAD + 2 H2O + H(+)</text>
        <dbReference type="Rhea" id="RHEA:67160"/>
        <dbReference type="ChEBI" id="CHEBI:15377"/>
        <dbReference type="ChEBI" id="CHEBI:15378"/>
        <dbReference type="ChEBI" id="CHEBI:15379"/>
        <dbReference type="ChEBI" id="CHEBI:17996"/>
        <dbReference type="ChEBI" id="CHEBI:57692"/>
        <dbReference type="ChEBI" id="CHEBI:58307"/>
        <dbReference type="ChEBI" id="CHEBI:167712"/>
        <dbReference type="ChEBI" id="CHEBI:167713"/>
    </reaction>
    <physiologicalReaction direction="left-to-right" evidence="4">
        <dbReference type="Rhea" id="RHEA:67161"/>
    </physiologicalReaction>
</comment>
<evidence type="ECO:0008006" key="7">
    <source>
        <dbReference type="Google" id="ProtNLM"/>
    </source>
</evidence>
<reference evidence="5 6" key="1">
    <citation type="journal article" date="2024" name="J Genomics">
        <title>Draft genome sequencing and assembly of Favolaschia claudopus CIRM-BRFM 2984 isolated from oak limbs.</title>
        <authorList>
            <person name="Navarro D."/>
            <person name="Drula E."/>
            <person name="Chaduli D."/>
            <person name="Cazenave R."/>
            <person name="Ahrendt S."/>
            <person name="Wang J."/>
            <person name="Lipzen A."/>
            <person name="Daum C."/>
            <person name="Barry K."/>
            <person name="Grigoriev I.V."/>
            <person name="Favel A."/>
            <person name="Rosso M.N."/>
            <person name="Martin F."/>
        </authorList>
    </citation>
    <scope>NUCLEOTIDE SEQUENCE [LARGE SCALE GENOMIC DNA]</scope>
    <source>
        <strain evidence="5 6">CIRM-BRFM 2984</strain>
    </source>
</reference>
<dbReference type="GO" id="GO:0140907">
    <property type="term" value="F:flavin-dependent halogenase activity"/>
    <property type="evidence" value="ECO:0007669"/>
    <property type="project" value="UniProtKB-ARBA"/>
</dbReference>
<evidence type="ECO:0000256" key="2">
    <source>
        <dbReference type="ARBA" id="ARBA00023002"/>
    </source>
</evidence>
<dbReference type="PANTHER" id="PTHR43747">
    <property type="entry name" value="FAD-BINDING PROTEIN"/>
    <property type="match status" value="1"/>
</dbReference>
<gene>
    <name evidence="5" type="ORF">R3P38DRAFT_3469314</name>
</gene>
<dbReference type="GO" id="GO:0044550">
    <property type="term" value="P:secondary metabolite biosynthetic process"/>
    <property type="evidence" value="ECO:0007669"/>
    <property type="project" value="UniProtKB-ARBA"/>
</dbReference>
<evidence type="ECO:0000313" key="5">
    <source>
        <dbReference type="EMBL" id="KAK7039954.1"/>
    </source>
</evidence>
<dbReference type="Pfam" id="PF04820">
    <property type="entry name" value="Trp_halogenase"/>
    <property type="match status" value="1"/>
</dbReference>